<accession>A0ABD3G5Z9</accession>
<protein>
    <submittedName>
        <fullName evidence="2">Uncharacterized protein</fullName>
    </submittedName>
</protein>
<comment type="caution">
    <text evidence="2">The sequence shown here is derived from an EMBL/GenBank/DDBJ whole genome shotgun (WGS) entry which is preliminary data.</text>
</comment>
<evidence type="ECO:0000256" key="1">
    <source>
        <dbReference type="SAM" id="Coils"/>
    </source>
</evidence>
<evidence type="ECO:0000313" key="2">
    <source>
        <dbReference type="EMBL" id="KAL3674568.1"/>
    </source>
</evidence>
<reference evidence="2 3" key="1">
    <citation type="submission" date="2024-09" db="EMBL/GenBank/DDBJ databases">
        <title>Genome sequencing and assembly of Phytophthora oleae, isolate VK10A, causative agent of rot of olive drupes.</title>
        <authorList>
            <person name="Conti Taguali S."/>
            <person name="Riolo M."/>
            <person name="La Spada F."/>
            <person name="Cacciola S.O."/>
            <person name="Dionisio G."/>
        </authorList>
    </citation>
    <scope>NUCLEOTIDE SEQUENCE [LARGE SCALE GENOMIC DNA]</scope>
    <source>
        <strain evidence="2 3">VK10A</strain>
    </source>
</reference>
<proteinExistence type="predicted"/>
<gene>
    <name evidence="2" type="ORF">V7S43_000516</name>
</gene>
<evidence type="ECO:0000313" key="3">
    <source>
        <dbReference type="Proteomes" id="UP001632037"/>
    </source>
</evidence>
<sequence length="258" mass="29389">MSGDSYFKLLKKSQILEHVVQLSSNVGKSEQQVHRLQCEQARAQCVQDRVFAELERYRRQAVDAQQQFLGLVEALTGLCMKDEESQEINETDGPEHSNVSVEEQTLLDLERITSPTAKASGSTFETQALATVGRQRVQQLEAICARYERQLVGSEAALSQAIYSDAARESAAKVTQLEARNQQHEADKQALQVQLELARGQVAHLQGQLAHTQERRTTLEHANQQLEQEFTRHTTATQRLIYRQNYVDDMVLYLQFWM</sequence>
<organism evidence="2 3">
    <name type="scientific">Phytophthora oleae</name>
    <dbReference type="NCBI Taxonomy" id="2107226"/>
    <lineage>
        <taxon>Eukaryota</taxon>
        <taxon>Sar</taxon>
        <taxon>Stramenopiles</taxon>
        <taxon>Oomycota</taxon>
        <taxon>Peronosporomycetes</taxon>
        <taxon>Peronosporales</taxon>
        <taxon>Peronosporaceae</taxon>
        <taxon>Phytophthora</taxon>
    </lineage>
</organism>
<name>A0ABD3G5Z9_9STRA</name>
<dbReference type="Proteomes" id="UP001632037">
    <property type="component" value="Unassembled WGS sequence"/>
</dbReference>
<dbReference type="EMBL" id="JBIMZQ010000001">
    <property type="protein sequence ID" value="KAL3674568.1"/>
    <property type="molecule type" value="Genomic_DNA"/>
</dbReference>
<keyword evidence="1" id="KW-0175">Coiled coil</keyword>
<keyword evidence="3" id="KW-1185">Reference proteome</keyword>
<feature type="coiled-coil region" evidence="1">
    <location>
        <begin position="137"/>
        <end position="229"/>
    </location>
</feature>
<dbReference type="AlphaFoldDB" id="A0ABD3G5Z9"/>